<evidence type="ECO:0000313" key="10">
    <source>
        <dbReference type="EMBL" id="KFD51211.1"/>
    </source>
</evidence>
<dbReference type="Proteomes" id="UP000030764">
    <property type="component" value="Unassembled WGS sequence"/>
</dbReference>
<dbReference type="GO" id="GO:0047545">
    <property type="term" value="F:(S)-2-hydroxyglutarate dehydrogenase activity"/>
    <property type="evidence" value="ECO:0007669"/>
    <property type="project" value="UniProtKB-EC"/>
</dbReference>
<evidence type="ECO:0000256" key="1">
    <source>
        <dbReference type="ARBA" id="ARBA00001974"/>
    </source>
</evidence>
<keyword evidence="11" id="KW-1185">Reference proteome</keyword>
<comment type="catalytic activity">
    <reaction evidence="5">
        <text>(S)-2-hydroxyglutarate + A = 2-oxoglutarate + AH2</text>
        <dbReference type="Rhea" id="RHEA:21252"/>
        <dbReference type="ChEBI" id="CHEBI:13193"/>
        <dbReference type="ChEBI" id="CHEBI:16782"/>
        <dbReference type="ChEBI" id="CHEBI:16810"/>
        <dbReference type="ChEBI" id="CHEBI:17499"/>
        <dbReference type="EC" id="1.1.99.2"/>
    </reaction>
</comment>
<dbReference type="SUPFAM" id="SSF51905">
    <property type="entry name" value="FAD/NAD(P)-binding domain"/>
    <property type="match status" value="1"/>
</dbReference>
<evidence type="ECO:0000256" key="6">
    <source>
        <dbReference type="ARBA" id="ARBA00037941"/>
    </source>
</evidence>
<reference evidence="10 11" key="1">
    <citation type="journal article" date="2014" name="Nat. Genet.">
        <title>Genome and transcriptome of the porcine whipworm Trichuris suis.</title>
        <authorList>
            <person name="Jex A.R."/>
            <person name="Nejsum P."/>
            <person name="Schwarz E.M."/>
            <person name="Hu L."/>
            <person name="Young N.D."/>
            <person name="Hall R.S."/>
            <person name="Korhonen P.K."/>
            <person name="Liao S."/>
            <person name="Thamsborg S."/>
            <person name="Xia J."/>
            <person name="Xu P."/>
            <person name="Wang S."/>
            <person name="Scheerlinck J.P."/>
            <person name="Hofmann A."/>
            <person name="Sternberg P.W."/>
            <person name="Wang J."/>
            <person name="Gasser R.B."/>
        </authorList>
    </citation>
    <scope>NUCLEOTIDE SEQUENCE [LARGE SCALE GENOMIC DNA]</scope>
    <source>
        <strain evidence="10">DCEP-RM93M</strain>
    </source>
</reference>
<evidence type="ECO:0000256" key="2">
    <source>
        <dbReference type="ARBA" id="ARBA00022630"/>
    </source>
</evidence>
<dbReference type="PANTHER" id="PTHR43104">
    <property type="entry name" value="L-2-HYDROXYGLUTARATE DEHYDROGENASE, MITOCHONDRIAL"/>
    <property type="match status" value="1"/>
</dbReference>
<dbReference type="EC" id="1.1.99.2" evidence="7"/>
<organism evidence="10 11">
    <name type="scientific">Trichuris suis</name>
    <name type="common">pig whipworm</name>
    <dbReference type="NCBI Taxonomy" id="68888"/>
    <lineage>
        <taxon>Eukaryota</taxon>
        <taxon>Metazoa</taxon>
        <taxon>Ecdysozoa</taxon>
        <taxon>Nematoda</taxon>
        <taxon>Enoplea</taxon>
        <taxon>Dorylaimia</taxon>
        <taxon>Trichinellida</taxon>
        <taxon>Trichuridae</taxon>
        <taxon>Trichuris</taxon>
    </lineage>
</organism>
<dbReference type="Gene3D" id="3.30.9.10">
    <property type="entry name" value="D-Amino Acid Oxidase, subunit A, domain 2"/>
    <property type="match status" value="1"/>
</dbReference>
<keyword evidence="4" id="KW-0560">Oxidoreductase</keyword>
<evidence type="ECO:0000256" key="7">
    <source>
        <dbReference type="ARBA" id="ARBA00038878"/>
    </source>
</evidence>
<dbReference type="Gene3D" id="3.50.50.60">
    <property type="entry name" value="FAD/NAD(P)-binding domain"/>
    <property type="match status" value="1"/>
</dbReference>
<sequence>MLYKYFLRFHGNVKCVWSGVRQATSSSKTDGFKDKFDIVVVGGGIVGCATAREVAERYPKLKVAVVEKEDQSSRNSGVIHAGIYYAPGSLKAKLCVRGLHLVYEYLDKKRLPYKKCGKLIVAVEESELPRLQLLYERGKQNGTPDIQIIHGSDIPTYEPYCKGLKAIWSPHTGIVDWAIVTKQLSKDLIESGGQVVTNFCVDKFELNEQLAFAKSSSAFPLSLFSHDREIRCKHAIICAGLYSDRLAVLSGCSAEPKIVPIRGEYLKLKPEKQYLVRGNIYPVPHPGLPFLGVHFTSRMNGDVLLGPNAVLAFRREGYGYLDFNMNEFFETISYKGLQKLVLKHFAYGVSEFYRGIFIRNQVKQLQRYIPSLSYSDVTRGPTGVRAQALDREGNLIDDFVFDSGTGDLNIRILHTRNAPSPAATSSLSIAKLIVDKAAEVFSLQNGK</sequence>
<name>A0A085M1W5_9BILA</name>
<dbReference type="Pfam" id="PF01266">
    <property type="entry name" value="DAO"/>
    <property type="match status" value="1"/>
</dbReference>
<evidence type="ECO:0000256" key="3">
    <source>
        <dbReference type="ARBA" id="ARBA00022827"/>
    </source>
</evidence>
<feature type="domain" description="FAD dependent oxidoreductase" evidence="9">
    <location>
        <begin position="37"/>
        <end position="435"/>
    </location>
</feature>
<evidence type="ECO:0000256" key="4">
    <source>
        <dbReference type="ARBA" id="ARBA00023002"/>
    </source>
</evidence>
<evidence type="ECO:0000313" key="11">
    <source>
        <dbReference type="Proteomes" id="UP000030764"/>
    </source>
</evidence>
<evidence type="ECO:0000256" key="8">
    <source>
        <dbReference type="ARBA" id="ARBA00041137"/>
    </source>
</evidence>
<evidence type="ECO:0000256" key="5">
    <source>
        <dbReference type="ARBA" id="ARBA00036066"/>
    </source>
</evidence>
<keyword evidence="2" id="KW-0285">Flavoprotein</keyword>
<protein>
    <recommendedName>
        <fullName evidence="8">L-2-hydroxyglutarate dehydrogenase, mitochondrial</fullName>
        <ecNumber evidence="7">1.1.99.2</ecNumber>
    </recommendedName>
</protein>
<comment type="similarity">
    <text evidence="6">Belongs to the L2HGDH family.</text>
</comment>
<dbReference type="AlphaFoldDB" id="A0A085M1W5"/>
<evidence type="ECO:0000259" key="9">
    <source>
        <dbReference type="Pfam" id="PF01266"/>
    </source>
</evidence>
<dbReference type="InterPro" id="IPR036188">
    <property type="entry name" value="FAD/NAD-bd_sf"/>
</dbReference>
<keyword evidence="3" id="KW-0274">FAD</keyword>
<proteinExistence type="inferred from homology"/>
<accession>A0A085M1W5</accession>
<comment type="cofactor">
    <cofactor evidence="1">
        <name>FAD</name>
        <dbReference type="ChEBI" id="CHEBI:57692"/>
    </cofactor>
</comment>
<dbReference type="EMBL" id="KL363242">
    <property type="protein sequence ID" value="KFD51211.1"/>
    <property type="molecule type" value="Genomic_DNA"/>
</dbReference>
<dbReference type="NCBIfam" id="NF008726">
    <property type="entry name" value="PRK11728.1"/>
    <property type="match status" value="1"/>
</dbReference>
<dbReference type="PANTHER" id="PTHR43104:SF2">
    <property type="entry name" value="L-2-HYDROXYGLUTARATE DEHYDROGENASE, MITOCHONDRIAL"/>
    <property type="match status" value="1"/>
</dbReference>
<gene>
    <name evidence="10" type="ORF">M513_07975</name>
</gene>
<dbReference type="InterPro" id="IPR006076">
    <property type="entry name" value="FAD-dep_OxRdtase"/>
</dbReference>